<dbReference type="PANTHER" id="PTHR32060:SF30">
    <property type="entry name" value="CARBOXY-TERMINAL PROCESSING PROTEASE CTPA"/>
    <property type="match status" value="1"/>
</dbReference>
<feature type="domain" description="Tail specific protease" evidence="7">
    <location>
        <begin position="170"/>
        <end position="357"/>
    </location>
</feature>
<dbReference type="Proteomes" id="UP000221024">
    <property type="component" value="Unassembled WGS sequence"/>
</dbReference>
<accession>A0A2H3NUR5</accession>
<dbReference type="InterPro" id="IPR029045">
    <property type="entry name" value="ClpP/crotonase-like_dom_sf"/>
</dbReference>
<dbReference type="Pfam" id="PF03572">
    <property type="entry name" value="Peptidase_S41"/>
    <property type="match status" value="1"/>
</dbReference>
<evidence type="ECO:0000256" key="2">
    <source>
        <dbReference type="ARBA" id="ARBA00022670"/>
    </source>
</evidence>
<dbReference type="AlphaFoldDB" id="A0A2H3NUR5"/>
<dbReference type="SMART" id="SM00228">
    <property type="entry name" value="PDZ"/>
    <property type="match status" value="1"/>
</dbReference>
<evidence type="ECO:0000256" key="1">
    <source>
        <dbReference type="ARBA" id="ARBA00009179"/>
    </source>
</evidence>
<evidence type="ECO:0000313" key="9">
    <source>
        <dbReference type="Proteomes" id="UP000221024"/>
    </source>
</evidence>
<evidence type="ECO:0000313" key="8">
    <source>
        <dbReference type="EMBL" id="PEN05423.1"/>
    </source>
</evidence>
<protein>
    <submittedName>
        <fullName evidence="8">Peptidase S41</fullName>
    </submittedName>
</protein>
<name>A0A2H3NUR5_9BACT</name>
<dbReference type="RefSeq" id="WP_098063072.1">
    <property type="nucleotide sequence ID" value="NZ_PDEP01000014.1"/>
</dbReference>
<sequence length="554" mass="61942">MRRITHYVLPAIGLVLLGIVLGVQVNSFTSDESVYEQLQKLERSFVIITRQYVDPVESQDLAEEGIEGMLEALDPHSSYIPAEEVQGVQDTYRGSFGGIGVMFEMVEDTARVISPIADGPSERLGIMGGDRIVEIEDESAVGIGTNGIQDRLKGEVGTTVNITVYRPLADQRYEFAIERDEIPMRSINTSYMVNDRTGYVKIDRFAMTTHEEFMEEVGVLKDEGMERLILDLRGNPGGVMRSAVDIADEMLDEGLTIVETRGRERTMNSRFQSEGGGSLEDNPIIVLVNQGSASASEIVSGALQDHDRALVVGQRTFGKALIQKQFELDDGSLLQMTVGRYYTPAGRLIQTPYEQGDQEQYVERMMEDQQNATFHPEEYKESIPDSLMYNTTHGRTVFGGGGIMPDVVVQPDTTSLTNFVSAINMDFAFTRDWFMRNEQQMRSTWGDDSQAFLNEFATPDSLVTAFWDFTKEQGVSYTTNDEEVEPGEGVFSEAEKARSEDEIQLRLKAYLARQLYGLRAARPTLNETDPVYREALSLWGNAEELAAYHAAGRE</sequence>
<dbReference type="PANTHER" id="PTHR32060">
    <property type="entry name" value="TAIL-SPECIFIC PROTEASE"/>
    <property type="match status" value="1"/>
</dbReference>
<evidence type="ECO:0000259" key="7">
    <source>
        <dbReference type="SMART" id="SM00245"/>
    </source>
</evidence>
<dbReference type="SUPFAM" id="SSF52096">
    <property type="entry name" value="ClpP/crotonase"/>
    <property type="match status" value="1"/>
</dbReference>
<dbReference type="GO" id="GO:0007165">
    <property type="term" value="P:signal transduction"/>
    <property type="evidence" value="ECO:0007669"/>
    <property type="project" value="TreeGrafter"/>
</dbReference>
<evidence type="ECO:0000256" key="3">
    <source>
        <dbReference type="ARBA" id="ARBA00022801"/>
    </source>
</evidence>
<dbReference type="InterPro" id="IPR005151">
    <property type="entry name" value="Tail-specific_protease"/>
</dbReference>
<gene>
    <name evidence="8" type="ORF">CRI93_12975</name>
</gene>
<dbReference type="InterPro" id="IPR036034">
    <property type="entry name" value="PDZ_sf"/>
</dbReference>
<dbReference type="GO" id="GO:0008236">
    <property type="term" value="F:serine-type peptidase activity"/>
    <property type="evidence" value="ECO:0007669"/>
    <property type="project" value="UniProtKB-KW"/>
</dbReference>
<dbReference type="EMBL" id="PDEP01000014">
    <property type="protein sequence ID" value="PEN05423.1"/>
    <property type="molecule type" value="Genomic_DNA"/>
</dbReference>
<dbReference type="InterPro" id="IPR055210">
    <property type="entry name" value="CtpA/B_N"/>
</dbReference>
<organism evidence="8 9">
    <name type="scientific">Longimonas halophila</name>
    <dbReference type="NCBI Taxonomy" id="1469170"/>
    <lineage>
        <taxon>Bacteria</taxon>
        <taxon>Pseudomonadati</taxon>
        <taxon>Rhodothermota</taxon>
        <taxon>Rhodothermia</taxon>
        <taxon>Rhodothermales</taxon>
        <taxon>Salisaetaceae</taxon>
        <taxon>Longimonas</taxon>
    </lineage>
</organism>
<comment type="similarity">
    <text evidence="1 5">Belongs to the peptidase S41A family.</text>
</comment>
<dbReference type="Pfam" id="PF13180">
    <property type="entry name" value="PDZ_2"/>
    <property type="match status" value="1"/>
</dbReference>
<reference evidence="8 9" key="1">
    <citation type="submission" date="2017-10" db="EMBL/GenBank/DDBJ databases">
        <title>Draft genome of Longimonas halophila.</title>
        <authorList>
            <person name="Goh K.M."/>
            <person name="Shamsir M.S."/>
            <person name="Lim S.W."/>
        </authorList>
    </citation>
    <scope>NUCLEOTIDE SEQUENCE [LARGE SCALE GENOMIC DNA]</scope>
    <source>
        <strain evidence="8 9">KCTC 42399</strain>
    </source>
</reference>
<feature type="domain" description="PDZ" evidence="6">
    <location>
        <begin position="97"/>
        <end position="168"/>
    </location>
</feature>
<keyword evidence="2 5" id="KW-0645">Protease</keyword>
<dbReference type="Pfam" id="PF22694">
    <property type="entry name" value="CtpB_N-like"/>
    <property type="match status" value="1"/>
</dbReference>
<keyword evidence="4 5" id="KW-0720">Serine protease</keyword>
<proteinExistence type="inferred from homology"/>
<dbReference type="SUPFAM" id="SSF50156">
    <property type="entry name" value="PDZ domain-like"/>
    <property type="match status" value="1"/>
</dbReference>
<evidence type="ECO:0000259" key="6">
    <source>
        <dbReference type="SMART" id="SM00228"/>
    </source>
</evidence>
<dbReference type="GO" id="GO:0006508">
    <property type="term" value="P:proteolysis"/>
    <property type="evidence" value="ECO:0007669"/>
    <property type="project" value="UniProtKB-KW"/>
</dbReference>
<dbReference type="GO" id="GO:0004175">
    <property type="term" value="F:endopeptidase activity"/>
    <property type="evidence" value="ECO:0007669"/>
    <property type="project" value="TreeGrafter"/>
</dbReference>
<keyword evidence="9" id="KW-1185">Reference proteome</keyword>
<evidence type="ECO:0000256" key="4">
    <source>
        <dbReference type="ARBA" id="ARBA00022825"/>
    </source>
</evidence>
<dbReference type="NCBIfam" id="TIGR00225">
    <property type="entry name" value="prc"/>
    <property type="match status" value="1"/>
</dbReference>
<dbReference type="InterPro" id="IPR001478">
    <property type="entry name" value="PDZ"/>
</dbReference>
<dbReference type="InterPro" id="IPR004447">
    <property type="entry name" value="Peptidase_S41A"/>
</dbReference>
<comment type="caution">
    <text evidence="8">The sequence shown here is derived from an EMBL/GenBank/DDBJ whole genome shotgun (WGS) entry which is preliminary data.</text>
</comment>
<dbReference type="OrthoDB" id="9812068at2"/>
<dbReference type="CDD" id="cd06782">
    <property type="entry name" value="cpPDZ_CPP-like"/>
    <property type="match status" value="1"/>
</dbReference>
<evidence type="ECO:0000256" key="5">
    <source>
        <dbReference type="RuleBase" id="RU004404"/>
    </source>
</evidence>
<keyword evidence="3 5" id="KW-0378">Hydrolase</keyword>
<dbReference type="CDD" id="cd07560">
    <property type="entry name" value="Peptidase_S41_CPP"/>
    <property type="match status" value="1"/>
</dbReference>
<dbReference type="SMART" id="SM00245">
    <property type="entry name" value="TSPc"/>
    <property type="match status" value="1"/>
</dbReference>
<dbReference type="Gene3D" id="3.30.750.44">
    <property type="match status" value="1"/>
</dbReference>
<dbReference type="GO" id="GO:0030288">
    <property type="term" value="C:outer membrane-bounded periplasmic space"/>
    <property type="evidence" value="ECO:0007669"/>
    <property type="project" value="TreeGrafter"/>
</dbReference>
<dbReference type="Gene3D" id="2.30.42.10">
    <property type="match status" value="1"/>
</dbReference>
<dbReference type="Gene3D" id="3.90.226.10">
    <property type="entry name" value="2-enoyl-CoA Hydratase, Chain A, domain 1"/>
    <property type="match status" value="1"/>
</dbReference>